<keyword evidence="2" id="KW-0430">Lectin</keyword>
<dbReference type="GO" id="GO:0030246">
    <property type="term" value="F:carbohydrate binding"/>
    <property type="evidence" value="ECO:0007669"/>
    <property type="project" value="UniProtKB-KW"/>
</dbReference>
<comment type="caution">
    <text evidence="4">The sequence shown here is derived from an EMBL/GenBank/DDBJ whole genome shotgun (WGS) entry which is preliminary data.</text>
</comment>
<comment type="similarity">
    <text evidence="1">Belongs to the jacalin lectin family.</text>
</comment>
<dbReference type="FunFam" id="2.100.10.30:FF:000001">
    <property type="entry name" value="Jacalin-related lectin 33"/>
    <property type="match status" value="1"/>
</dbReference>
<dbReference type="Gene3D" id="2.100.10.30">
    <property type="entry name" value="Jacalin-like lectin domain"/>
    <property type="match status" value="1"/>
</dbReference>
<dbReference type="InterPro" id="IPR001229">
    <property type="entry name" value="Jacalin-like_lectin_dom"/>
</dbReference>
<protein>
    <recommendedName>
        <fullName evidence="3">Jacalin-type lectin domain-containing protein</fullName>
    </recommendedName>
</protein>
<organism evidence="4 5">
    <name type="scientific">Dipteronia dyeriana</name>
    <dbReference type="NCBI Taxonomy" id="168575"/>
    <lineage>
        <taxon>Eukaryota</taxon>
        <taxon>Viridiplantae</taxon>
        <taxon>Streptophyta</taxon>
        <taxon>Embryophyta</taxon>
        <taxon>Tracheophyta</taxon>
        <taxon>Spermatophyta</taxon>
        <taxon>Magnoliopsida</taxon>
        <taxon>eudicotyledons</taxon>
        <taxon>Gunneridae</taxon>
        <taxon>Pentapetalae</taxon>
        <taxon>rosids</taxon>
        <taxon>malvids</taxon>
        <taxon>Sapindales</taxon>
        <taxon>Sapindaceae</taxon>
        <taxon>Hippocastanoideae</taxon>
        <taxon>Acereae</taxon>
        <taxon>Dipteronia</taxon>
    </lineage>
</organism>
<accession>A0AAD9WRV6</accession>
<dbReference type="AlphaFoldDB" id="A0AAD9WRV6"/>
<name>A0AAD9WRV6_9ROSI</name>
<evidence type="ECO:0000313" key="4">
    <source>
        <dbReference type="EMBL" id="KAK2640083.1"/>
    </source>
</evidence>
<evidence type="ECO:0000259" key="3">
    <source>
        <dbReference type="PROSITE" id="PS51752"/>
    </source>
</evidence>
<dbReference type="PROSITE" id="PS51752">
    <property type="entry name" value="JACALIN_LECTIN"/>
    <property type="match status" value="1"/>
</dbReference>
<evidence type="ECO:0000256" key="2">
    <source>
        <dbReference type="ARBA" id="ARBA00022734"/>
    </source>
</evidence>
<feature type="domain" description="Jacalin-type lectin" evidence="3">
    <location>
        <begin position="81"/>
        <end position="223"/>
    </location>
</feature>
<dbReference type="SMART" id="SM00915">
    <property type="entry name" value="Jacalin"/>
    <property type="match status" value="1"/>
</dbReference>
<dbReference type="PANTHER" id="PTHR46506">
    <property type="entry name" value="OS05G0143600 PROTEIN"/>
    <property type="match status" value="1"/>
</dbReference>
<dbReference type="InterPro" id="IPR036404">
    <property type="entry name" value="Jacalin-like_lectin_dom_sf"/>
</dbReference>
<dbReference type="SUPFAM" id="SSF51101">
    <property type="entry name" value="Mannose-binding lectins"/>
    <property type="match status" value="1"/>
</dbReference>
<proteinExistence type="inferred from homology"/>
<dbReference type="EMBL" id="JANJYI010000008">
    <property type="protein sequence ID" value="KAK2640083.1"/>
    <property type="molecule type" value="Genomic_DNA"/>
</dbReference>
<dbReference type="CDD" id="cd09612">
    <property type="entry name" value="Jacalin"/>
    <property type="match status" value="1"/>
</dbReference>
<dbReference type="InterPro" id="IPR033734">
    <property type="entry name" value="Jacalin-like_lectin_dom_plant"/>
</dbReference>
<dbReference type="Proteomes" id="UP001280121">
    <property type="component" value="Unassembled WGS sequence"/>
</dbReference>
<evidence type="ECO:0000313" key="5">
    <source>
        <dbReference type="Proteomes" id="UP001280121"/>
    </source>
</evidence>
<gene>
    <name evidence="4" type="ORF">Ddye_027878</name>
</gene>
<dbReference type="Pfam" id="PF01419">
    <property type="entry name" value="Jacalin"/>
    <property type="match status" value="1"/>
</dbReference>
<reference evidence="4" key="1">
    <citation type="journal article" date="2023" name="Plant J.">
        <title>Genome sequences and population genomics provide insights into the demographic history, inbreeding, and mutation load of two 'living fossil' tree species of Dipteronia.</title>
        <authorList>
            <person name="Feng Y."/>
            <person name="Comes H.P."/>
            <person name="Chen J."/>
            <person name="Zhu S."/>
            <person name="Lu R."/>
            <person name="Zhang X."/>
            <person name="Li P."/>
            <person name="Qiu J."/>
            <person name="Olsen K.M."/>
            <person name="Qiu Y."/>
        </authorList>
    </citation>
    <scope>NUCLEOTIDE SEQUENCE</scope>
    <source>
        <strain evidence="4">KIB01</strain>
    </source>
</reference>
<evidence type="ECO:0000256" key="1">
    <source>
        <dbReference type="ARBA" id="ARBA00006568"/>
    </source>
</evidence>
<keyword evidence="5" id="KW-1185">Reference proteome</keyword>
<sequence>MFNSLVRDLDVVVAVVPTWHLGLTSGMRSLLHGAFGLDLAAEEVEVVVVDDGCTFQAKRINELTQPTLSWDIAIGMPHQGTIKLGPWGGAGGAGWDFNPGADSSITDIQIGHGEVVDHLFIKSLNRKTGQIESGTHGGSGGANSLISINRPEEHITSISGTTKYFGGHVVIESLTFQTNKTVYGPYGLTTGDAFGIPIEFGEVVGFFGRAGLYIDAIGVYVKPSP</sequence>